<organism evidence="2 3">
    <name type="scientific">candidate division WWE3 bacterium</name>
    <dbReference type="NCBI Taxonomy" id="2053526"/>
    <lineage>
        <taxon>Bacteria</taxon>
        <taxon>Katanobacteria</taxon>
    </lineage>
</organism>
<reference evidence="2" key="1">
    <citation type="submission" date="2020-04" db="EMBL/GenBank/DDBJ databases">
        <authorList>
            <person name="Zhang T."/>
        </authorList>
    </citation>
    <scope>NUCLEOTIDE SEQUENCE</scope>
    <source>
        <strain evidence="2">HKST-UBA80</strain>
    </source>
</reference>
<keyword evidence="1" id="KW-0812">Transmembrane</keyword>
<gene>
    <name evidence="2" type="ORF">KDA10_01330</name>
</gene>
<feature type="transmembrane region" description="Helical" evidence="1">
    <location>
        <begin position="124"/>
        <end position="146"/>
    </location>
</feature>
<feature type="transmembrane region" description="Helical" evidence="1">
    <location>
        <begin position="6"/>
        <end position="31"/>
    </location>
</feature>
<keyword evidence="1" id="KW-0472">Membrane</keyword>
<evidence type="ECO:0000256" key="1">
    <source>
        <dbReference type="SAM" id="Phobius"/>
    </source>
</evidence>
<keyword evidence="1" id="KW-1133">Transmembrane helix</keyword>
<sequence>MLVSVISIFLIIAGLVVGLGAVTVIDLHGFCARKSSYWTVATIATHKITKPLIWLGILLLSLGLTFFYSSSIFLPRVAKMQLFLIAALVLNGVYLSFVISPALLIKEKQGKASELLSSSMQSRIAASMLVSFFGWWALVLSIAYIFSRLWQN</sequence>
<proteinExistence type="predicted"/>
<feature type="transmembrane region" description="Helical" evidence="1">
    <location>
        <begin position="80"/>
        <end position="104"/>
    </location>
</feature>
<dbReference type="AlphaFoldDB" id="A0A955E0D3"/>
<reference evidence="2" key="2">
    <citation type="journal article" date="2021" name="Microbiome">
        <title>Successional dynamics and alternative stable states in a saline activated sludge microbial community over 9 years.</title>
        <authorList>
            <person name="Wang Y."/>
            <person name="Ye J."/>
            <person name="Ju F."/>
            <person name="Liu L."/>
            <person name="Boyd J.A."/>
            <person name="Deng Y."/>
            <person name="Parks D.H."/>
            <person name="Jiang X."/>
            <person name="Yin X."/>
            <person name="Woodcroft B.J."/>
            <person name="Tyson G.W."/>
            <person name="Hugenholtz P."/>
            <person name="Polz M.F."/>
            <person name="Zhang T."/>
        </authorList>
    </citation>
    <scope>NUCLEOTIDE SEQUENCE</scope>
    <source>
        <strain evidence="2">HKST-UBA80</strain>
    </source>
</reference>
<dbReference type="Proteomes" id="UP000714817">
    <property type="component" value="Unassembled WGS sequence"/>
</dbReference>
<accession>A0A955E0D3</accession>
<comment type="caution">
    <text evidence="2">The sequence shown here is derived from an EMBL/GenBank/DDBJ whole genome shotgun (WGS) entry which is preliminary data.</text>
</comment>
<protein>
    <submittedName>
        <fullName evidence="2">Uncharacterized protein</fullName>
    </submittedName>
</protein>
<feature type="transmembrane region" description="Helical" evidence="1">
    <location>
        <begin position="52"/>
        <end position="74"/>
    </location>
</feature>
<evidence type="ECO:0000313" key="2">
    <source>
        <dbReference type="EMBL" id="MCA9301992.1"/>
    </source>
</evidence>
<dbReference type="EMBL" id="JAGQNY010000004">
    <property type="protein sequence ID" value="MCA9301992.1"/>
    <property type="molecule type" value="Genomic_DNA"/>
</dbReference>
<name>A0A955E0D3_UNCKA</name>
<evidence type="ECO:0000313" key="3">
    <source>
        <dbReference type="Proteomes" id="UP000714817"/>
    </source>
</evidence>